<dbReference type="OrthoDB" id="270763at2759"/>
<evidence type="ECO:0000256" key="3">
    <source>
        <dbReference type="ARBA" id="ARBA00022980"/>
    </source>
</evidence>
<dbReference type="Pfam" id="PF06984">
    <property type="entry name" value="MRP-L47"/>
    <property type="match status" value="1"/>
</dbReference>
<protein>
    <recommendedName>
        <fullName evidence="6">Large ribosomal subunit protein uL29m</fullName>
    </recommendedName>
</protein>
<accession>A0A8S1IMT4</accession>
<evidence type="ECO:0000256" key="2">
    <source>
        <dbReference type="ARBA" id="ARBA00009254"/>
    </source>
</evidence>
<proteinExistence type="inferred from homology"/>
<evidence type="ECO:0000256" key="5">
    <source>
        <dbReference type="ARBA" id="ARBA00023274"/>
    </source>
</evidence>
<evidence type="ECO:0000313" key="8">
    <source>
        <dbReference type="EMBL" id="CAD7696392.1"/>
    </source>
</evidence>
<dbReference type="InterPro" id="IPR001854">
    <property type="entry name" value="Ribosomal_uL29"/>
</dbReference>
<dbReference type="GO" id="GO:0003735">
    <property type="term" value="F:structural constituent of ribosome"/>
    <property type="evidence" value="ECO:0007669"/>
    <property type="project" value="InterPro"/>
</dbReference>
<gene>
    <name evidence="8" type="ORF">OSTQU699_LOCUS1753</name>
</gene>
<dbReference type="Proteomes" id="UP000708148">
    <property type="component" value="Unassembled WGS sequence"/>
</dbReference>
<dbReference type="InterPro" id="IPR010729">
    <property type="entry name" value="Ribosomal_uL29_mit"/>
</dbReference>
<dbReference type="CDD" id="cd00427">
    <property type="entry name" value="Ribosomal_L29_HIP"/>
    <property type="match status" value="1"/>
</dbReference>
<dbReference type="InterPro" id="IPR036049">
    <property type="entry name" value="Ribosomal_uL29_sf"/>
</dbReference>
<dbReference type="InterPro" id="IPR038340">
    <property type="entry name" value="MRP-L47_sf"/>
</dbReference>
<organism evidence="8 9">
    <name type="scientific">Ostreobium quekettii</name>
    <dbReference type="NCBI Taxonomy" id="121088"/>
    <lineage>
        <taxon>Eukaryota</taxon>
        <taxon>Viridiplantae</taxon>
        <taxon>Chlorophyta</taxon>
        <taxon>core chlorophytes</taxon>
        <taxon>Ulvophyceae</taxon>
        <taxon>TCBD clade</taxon>
        <taxon>Bryopsidales</taxon>
        <taxon>Ostreobineae</taxon>
        <taxon>Ostreobiaceae</taxon>
        <taxon>Ostreobium</taxon>
    </lineage>
</organism>
<dbReference type="EMBL" id="CAJHUC010000471">
    <property type="protein sequence ID" value="CAD7696392.1"/>
    <property type="molecule type" value="Genomic_DNA"/>
</dbReference>
<evidence type="ECO:0000256" key="4">
    <source>
        <dbReference type="ARBA" id="ARBA00023128"/>
    </source>
</evidence>
<keyword evidence="3" id="KW-0689">Ribosomal protein</keyword>
<dbReference type="PANTHER" id="PTHR21183">
    <property type="entry name" value="RIBOSOMAL PROTEIN L47, MITOCHONDRIAL-RELATED"/>
    <property type="match status" value="1"/>
</dbReference>
<dbReference type="AlphaFoldDB" id="A0A8S1IMT4"/>
<dbReference type="Gene3D" id="6.10.330.20">
    <property type="match status" value="1"/>
</dbReference>
<keyword evidence="9" id="KW-1185">Reference proteome</keyword>
<comment type="caution">
    <text evidence="8">The sequence shown here is derived from an EMBL/GenBank/DDBJ whole genome shotgun (WGS) entry which is preliminary data.</text>
</comment>
<name>A0A8S1IMT4_9CHLO</name>
<evidence type="ECO:0000256" key="7">
    <source>
        <dbReference type="SAM" id="MobiDB-lite"/>
    </source>
</evidence>
<sequence>MQTLCAGSHHIPHTHLAPPPPRRWPSAPPPALMLAARALAKVAAGPLAPRLWGPGRRPWPRSLGSSTVVRDLREFLDLQTFKEGEERVVGSEWKASQLRLKSWEDLHKLWFVLLKERNMLRSEQLAARAASRPMASPRRISKVRRSMNRIKQVLSERARAVGEPAERRRMLDMINAV</sequence>
<comment type="subcellular location">
    <subcellularLocation>
        <location evidence="1">Mitochondrion</location>
    </subcellularLocation>
</comment>
<evidence type="ECO:0000256" key="6">
    <source>
        <dbReference type="ARBA" id="ARBA00035289"/>
    </source>
</evidence>
<dbReference type="GO" id="GO:0032543">
    <property type="term" value="P:mitochondrial translation"/>
    <property type="evidence" value="ECO:0007669"/>
    <property type="project" value="TreeGrafter"/>
</dbReference>
<dbReference type="PANTHER" id="PTHR21183:SF18">
    <property type="entry name" value="LARGE RIBOSOMAL SUBUNIT PROTEIN UL29M"/>
    <property type="match status" value="1"/>
</dbReference>
<comment type="similarity">
    <text evidence="2">Belongs to the universal ribosomal protein uL29 family.</text>
</comment>
<evidence type="ECO:0000313" key="9">
    <source>
        <dbReference type="Proteomes" id="UP000708148"/>
    </source>
</evidence>
<dbReference type="SUPFAM" id="SSF46561">
    <property type="entry name" value="Ribosomal protein L29 (L29p)"/>
    <property type="match status" value="1"/>
</dbReference>
<keyword evidence="4" id="KW-0496">Mitochondrion</keyword>
<evidence type="ECO:0000256" key="1">
    <source>
        <dbReference type="ARBA" id="ARBA00004173"/>
    </source>
</evidence>
<dbReference type="GO" id="GO:0005762">
    <property type="term" value="C:mitochondrial large ribosomal subunit"/>
    <property type="evidence" value="ECO:0007669"/>
    <property type="project" value="TreeGrafter"/>
</dbReference>
<feature type="region of interest" description="Disordered" evidence="7">
    <location>
        <begin position="1"/>
        <end position="22"/>
    </location>
</feature>
<reference evidence="8" key="1">
    <citation type="submission" date="2020-12" db="EMBL/GenBank/DDBJ databases">
        <authorList>
            <person name="Iha C."/>
        </authorList>
    </citation>
    <scope>NUCLEOTIDE SEQUENCE</scope>
</reference>
<keyword evidence="5" id="KW-0687">Ribonucleoprotein</keyword>